<dbReference type="AlphaFoldDB" id="A0A520KY33"/>
<dbReference type="PANTHER" id="PTHR30038">
    <property type="entry name" value="ALDEHYDE FERREDOXIN OXIDOREDUCTASE"/>
    <property type="match status" value="1"/>
</dbReference>
<comment type="cofactor">
    <cofactor evidence="8">
        <name>tungstopterin</name>
        <dbReference type="ChEBI" id="CHEBI:30402"/>
    </cofactor>
</comment>
<evidence type="ECO:0000256" key="4">
    <source>
        <dbReference type="ARBA" id="ARBA00022723"/>
    </source>
</evidence>
<name>A0A520KY33_9EURY</name>
<dbReference type="InterPro" id="IPR051919">
    <property type="entry name" value="W-dependent_AOR"/>
</dbReference>
<dbReference type="GO" id="GO:0016625">
    <property type="term" value="F:oxidoreductase activity, acting on the aldehyde or oxo group of donors, iron-sulfur protein as acceptor"/>
    <property type="evidence" value="ECO:0007669"/>
    <property type="project" value="InterPro"/>
</dbReference>
<evidence type="ECO:0000256" key="5">
    <source>
        <dbReference type="ARBA" id="ARBA00023002"/>
    </source>
</evidence>
<dbReference type="Gene3D" id="3.60.9.10">
    <property type="entry name" value="Aldehyde ferredoxin oxidoreductase, N-terminal domain"/>
    <property type="match status" value="1"/>
</dbReference>
<evidence type="ECO:0000256" key="7">
    <source>
        <dbReference type="ARBA" id="ARBA00023014"/>
    </source>
</evidence>
<evidence type="ECO:0000256" key="6">
    <source>
        <dbReference type="ARBA" id="ARBA00023004"/>
    </source>
</evidence>
<comment type="similarity">
    <text evidence="2">Belongs to the AOR/FOR family.</text>
</comment>
<dbReference type="GO" id="GO:0009055">
    <property type="term" value="F:electron transfer activity"/>
    <property type="evidence" value="ECO:0007669"/>
    <property type="project" value="InterPro"/>
</dbReference>
<dbReference type="PANTHER" id="PTHR30038:SF0">
    <property type="entry name" value="TUNGSTEN-CONTAINING ALDEHYDE FERREDOXIN OXIDOREDUCTASE"/>
    <property type="match status" value="1"/>
</dbReference>
<dbReference type="InterPro" id="IPR036021">
    <property type="entry name" value="Tungsten_al_ferr_oxy-like_C"/>
</dbReference>
<dbReference type="SUPFAM" id="SSF56228">
    <property type="entry name" value="Aldehyde ferredoxin oxidoreductase, N-terminal domain"/>
    <property type="match status" value="1"/>
</dbReference>
<dbReference type="SMART" id="SM00790">
    <property type="entry name" value="AFOR_N"/>
    <property type="match status" value="1"/>
</dbReference>
<dbReference type="Pfam" id="PF02730">
    <property type="entry name" value="AFOR_N"/>
    <property type="match status" value="1"/>
</dbReference>
<keyword evidence="3" id="KW-0004">4Fe-4S</keyword>
<dbReference type="InterPro" id="IPR013983">
    <property type="entry name" value="Ald_Fedxn_OxRdtase_N"/>
</dbReference>
<evidence type="ECO:0000256" key="1">
    <source>
        <dbReference type="ARBA" id="ARBA00001966"/>
    </source>
</evidence>
<dbReference type="Pfam" id="PF01314">
    <property type="entry name" value="AFOR_C"/>
    <property type="match status" value="1"/>
</dbReference>
<protein>
    <submittedName>
        <fullName evidence="10">Aldehyde ferredoxin oxidoreductase</fullName>
    </submittedName>
</protein>
<keyword evidence="5" id="KW-0560">Oxidoreductase</keyword>
<dbReference type="Proteomes" id="UP000320766">
    <property type="component" value="Unassembled WGS sequence"/>
</dbReference>
<dbReference type="Gene3D" id="1.10.569.10">
    <property type="entry name" value="Aldehyde Ferredoxin Oxidoreductase Protein, subunit A, domain 2"/>
    <property type="match status" value="1"/>
</dbReference>
<dbReference type="InterPro" id="IPR013985">
    <property type="entry name" value="Ald_Fedxn_OxRdtase_dom3"/>
</dbReference>
<accession>A0A520KY33</accession>
<comment type="caution">
    <text evidence="10">The sequence shown here is derived from an EMBL/GenBank/DDBJ whole genome shotgun (WGS) entry which is preliminary data.</text>
</comment>
<evidence type="ECO:0000259" key="9">
    <source>
        <dbReference type="SMART" id="SM00790"/>
    </source>
</evidence>
<gene>
    <name evidence="10" type="ORF">EF807_02050</name>
</gene>
<evidence type="ECO:0000256" key="2">
    <source>
        <dbReference type="ARBA" id="ARBA00011032"/>
    </source>
</evidence>
<proteinExistence type="inferred from homology"/>
<dbReference type="InterPro" id="IPR036503">
    <property type="entry name" value="Ald_Fedxn_OxRdtase_N_sf"/>
</dbReference>
<evidence type="ECO:0000313" key="10">
    <source>
        <dbReference type="EMBL" id="RZN71936.1"/>
    </source>
</evidence>
<feature type="domain" description="Aldehyde ferredoxin oxidoreductase N-terminal" evidence="9">
    <location>
        <begin position="4"/>
        <end position="210"/>
    </location>
</feature>
<dbReference type="Gene3D" id="1.10.599.10">
    <property type="entry name" value="Aldehyde Ferredoxin Oxidoreductase Protein, subunit A, domain 3"/>
    <property type="match status" value="1"/>
</dbReference>
<dbReference type="EMBL" id="RXIL01000035">
    <property type="protein sequence ID" value="RZN71936.1"/>
    <property type="molecule type" value="Genomic_DNA"/>
</dbReference>
<organism evidence="10 11">
    <name type="scientific">Candidatus Methanolliviera hydrocarbonicum</name>
    <dbReference type="NCBI Taxonomy" id="2491085"/>
    <lineage>
        <taxon>Archaea</taxon>
        <taxon>Methanobacteriati</taxon>
        <taxon>Methanobacteriota</taxon>
        <taxon>Candidatus Methanoliparia</taxon>
        <taxon>Candidatus Methanoliparales</taxon>
        <taxon>Candidatus Methanollivieraceae</taxon>
        <taxon>Candidatus Methanolliviera</taxon>
    </lineage>
</organism>
<dbReference type="InterPro" id="IPR013984">
    <property type="entry name" value="Ald_Fedxn_OxRdtase_dom2"/>
</dbReference>
<dbReference type="InterPro" id="IPR001203">
    <property type="entry name" value="OxRdtase_Ald_Fedxn_C"/>
</dbReference>
<evidence type="ECO:0000313" key="11">
    <source>
        <dbReference type="Proteomes" id="UP000320766"/>
    </source>
</evidence>
<reference evidence="10 11" key="1">
    <citation type="journal article" date="2019" name="Nat. Microbiol.">
        <title>Wide diversity of methane and short-chain alkane metabolisms in uncultured archaea.</title>
        <authorList>
            <person name="Borrel G."/>
            <person name="Adam P.S."/>
            <person name="McKay L.J."/>
            <person name="Chen L.X."/>
            <person name="Sierra-Garcia I.N."/>
            <person name="Sieber C.M."/>
            <person name="Letourneur Q."/>
            <person name="Ghozlane A."/>
            <person name="Andersen G.L."/>
            <person name="Li W.J."/>
            <person name="Hallam S.J."/>
            <person name="Muyzer G."/>
            <person name="de Oliveira V.M."/>
            <person name="Inskeep W.P."/>
            <person name="Banfield J.F."/>
            <person name="Gribaldo S."/>
        </authorList>
    </citation>
    <scope>NUCLEOTIDE SEQUENCE [LARGE SCALE GENOMIC DNA]</scope>
    <source>
        <strain evidence="10">NM1b</strain>
    </source>
</reference>
<keyword evidence="7" id="KW-0411">Iron-sulfur</keyword>
<evidence type="ECO:0000256" key="8">
    <source>
        <dbReference type="ARBA" id="ARBA00049934"/>
    </source>
</evidence>
<dbReference type="GO" id="GO:0051539">
    <property type="term" value="F:4 iron, 4 sulfur cluster binding"/>
    <property type="evidence" value="ECO:0007669"/>
    <property type="project" value="UniProtKB-KW"/>
</dbReference>
<dbReference type="GO" id="GO:0046872">
    <property type="term" value="F:metal ion binding"/>
    <property type="evidence" value="ECO:0007669"/>
    <property type="project" value="UniProtKB-KW"/>
</dbReference>
<evidence type="ECO:0000256" key="3">
    <source>
        <dbReference type="ARBA" id="ARBA00022485"/>
    </source>
</evidence>
<keyword evidence="4" id="KW-0479">Metal-binding</keyword>
<dbReference type="SUPFAM" id="SSF48310">
    <property type="entry name" value="Aldehyde ferredoxin oxidoreductase, C-terminal domains"/>
    <property type="match status" value="1"/>
</dbReference>
<sequence length="611" mass="67157">MFGYMGKILEVDLSSQSIKDIPLNEKDLKPFVGGSGLACKIMLDRLGTAIGGIDPLSPENLLIFMTGPLTGTRVPNSGRFEVCAKSPLTNIWGEANCGGRFGPYLKFAGYDGIVIRGKAEKPVYLDVDNGSARLDDADHLWGKGTYETQEILKKDLGDKRMSVTVIGPVGEKLAPISCVMSDRGRAAGRCGMGAVMGSKNLKAIVARGAQKVEVENKEALLEVVEEASERMDEEVSTDMFSSLGTSGYMETAEAYGDSPVKYYTESTFEELEDIAGTKMNETVFKKAYGCYGCRISCGRVIETEDLGETEGPEYETLVALGSLCLNGDIDSIYKANHLCNDAGIDTISIGSTIAFAMYLRDKGVISREDTDGVDLTWGNSEAIVEMVEKTARREGFGDIISEGSRAMGKKYGKEEWTATVKGLEIPMHDSRGYFALASGYATNNRGAVHVPEQLYQIEMGSPIEEYDIISEDRFVDEGKGIIAAKAQDYFGLFDAATICAFTWIRPTHLAPIFNYVTGFDYDIDSLLVTGERIFNTKRIFNNLCGIGKKDDCLPDIVLHPIEEGGTEGNVPDVEKQLKEYYEYRNWDWESGKPKKEKLKDLGLEKYASLIW</sequence>
<keyword evidence="6" id="KW-0408">Iron</keyword>
<comment type="cofactor">
    <cofactor evidence="1">
        <name>[4Fe-4S] cluster</name>
        <dbReference type="ChEBI" id="CHEBI:49883"/>
    </cofactor>
</comment>